<dbReference type="GO" id="GO:0043565">
    <property type="term" value="F:sequence-specific DNA binding"/>
    <property type="evidence" value="ECO:0007669"/>
    <property type="project" value="InterPro"/>
</dbReference>
<sequence length="319" mass="35073">MGGCSQEQAFRLLLQVHEAQGFENAFHQATGLRVVLRPLPVLAEGVGTLPLDNPVCQWVVSTEAGRALCAQKQAQLRQALESGQQVEPFCCVAGLTVLAVPVRVCGEPVAMLHTNRLLVRRPDPGELEAASAQLRSWGAAVTPEAMAEAMANLVVLEGHQVEAVARLLRIYAEHLGDLASRRILADRQGQPCALAQALAYIKEHHRERLPLREVARRVNLSPYYFCKLFHRTMGMTFTQYLTRVRLERAKDLLLNPSLSVSEVASAVGFGSIPHFNRSFKRYTGMTPTAYRAMRLGRSRSATASPTWVEGVVALNGQIS</sequence>
<dbReference type="InterPro" id="IPR009057">
    <property type="entry name" value="Homeodomain-like_sf"/>
</dbReference>
<dbReference type="RefSeq" id="WP_165109192.1">
    <property type="nucleotide sequence ID" value="NZ_JAAKYA010000096.1"/>
</dbReference>
<dbReference type="Pfam" id="PF12833">
    <property type="entry name" value="HTH_18"/>
    <property type="match status" value="1"/>
</dbReference>
<reference evidence="5 6" key="1">
    <citation type="submission" date="2020-02" db="EMBL/GenBank/DDBJ databases">
        <title>Draft genome sequence of Limisphaera ngatamarikiensis NGM72.4T, a thermophilic Verrucomicrobia grouped in subdivision 3.</title>
        <authorList>
            <person name="Carere C.R."/>
            <person name="Steen J."/>
            <person name="Hugenholtz P."/>
            <person name="Stott M.B."/>
        </authorList>
    </citation>
    <scope>NUCLEOTIDE SEQUENCE [LARGE SCALE GENOMIC DNA]</scope>
    <source>
        <strain evidence="5 6">NGM72.4</strain>
    </source>
</reference>
<dbReference type="InterPro" id="IPR018771">
    <property type="entry name" value="PocR_dom"/>
</dbReference>
<gene>
    <name evidence="5" type="ORF">G4L39_14110</name>
</gene>
<evidence type="ECO:0000259" key="4">
    <source>
        <dbReference type="PROSITE" id="PS01124"/>
    </source>
</evidence>
<keyword evidence="6" id="KW-1185">Reference proteome</keyword>
<dbReference type="PROSITE" id="PS01124">
    <property type="entry name" value="HTH_ARAC_FAMILY_2"/>
    <property type="match status" value="1"/>
</dbReference>
<organism evidence="5 6">
    <name type="scientific">Limisphaera ngatamarikiensis</name>
    <dbReference type="NCBI Taxonomy" id="1324935"/>
    <lineage>
        <taxon>Bacteria</taxon>
        <taxon>Pseudomonadati</taxon>
        <taxon>Verrucomicrobiota</taxon>
        <taxon>Verrucomicrobiia</taxon>
        <taxon>Limisphaerales</taxon>
        <taxon>Limisphaeraceae</taxon>
        <taxon>Limisphaera</taxon>
    </lineage>
</organism>
<name>A0A6M1RKD2_9BACT</name>
<evidence type="ECO:0000256" key="2">
    <source>
        <dbReference type="ARBA" id="ARBA00023125"/>
    </source>
</evidence>
<keyword evidence="3" id="KW-0804">Transcription</keyword>
<evidence type="ECO:0000313" key="6">
    <source>
        <dbReference type="Proteomes" id="UP000477311"/>
    </source>
</evidence>
<dbReference type="InterPro" id="IPR018062">
    <property type="entry name" value="HTH_AraC-typ_CS"/>
</dbReference>
<dbReference type="PROSITE" id="PS00041">
    <property type="entry name" value="HTH_ARAC_FAMILY_1"/>
    <property type="match status" value="1"/>
</dbReference>
<dbReference type="SMART" id="SM00342">
    <property type="entry name" value="HTH_ARAC"/>
    <property type="match status" value="1"/>
</dbReference>
<dbReference type="GO" id="GO:0003700">
    <property type="term" value="F:DNA-binding transcription factor activity"/>
    <property type="evidence" value="ECO:0007669"/>
    <property type="project" value="InterPro"/>
</dbReference>
<dbReference type="InterPro" id="IPR018060">
    <property type="entry name" value="HTH_AraC"/>
</dbReference>
<dbReference type="PRINTS" id="PR00032">
    <property type="entry name" value="HTHARAC"/>
</dbReference>
<feature type="domain" description="HTH araC/xylS-type" evidence="4">
    <location>
        <begin position="195"/>
        <end position="293"/>
    </location>
</feature>
<dbReference type="Pfam" id="PF10114">
    <property type="entry name" value="PocR"/>
    <property type="match status" value="1"/>
</dbReference>
<dbReference type="EMBL" id="JAAKYA010000096">
    <property type="protein sequence ID" value="NGO40518.1"/>
    <property type="molecule type" value="Genomic_DNA"/>
</dbReference>
<evidence type="ECO:0000313" key="5">
    <source>
        <dbReference type="EMBL" id="NGO40518.1"/>
    </source>
</evidence>
<dbReference type="PANTHER" id="PTHR43280">
    <property type="entry name" value="ARAC-FAMILY TRANSCRIPTIONAL REGULATOR"/>
    <property type="match status" value="1"/>
</dbReference>
<proteinExistence type="predicted"/>
<evidence type="ECO:0000256" key="1">
    <source>
        <dbReference type="ARBA" id="ARBA00023015"/>
    </source>
</evidence>
<comment type="caution">
    <text evidence="5">The sequence shown here is derived from an EMBL/GenBank/DDBJ whole genome shotgun (WGS) entry which is preliminary data.</text>
</comment>
<dbReference type="SUPFAM" id="SSF46689">
    <property type="entry name" value="Homeodomain-like"/>
    <property type="match status" value="2"/>
</dbReference>
<protein>
    <submittedName>
        <fullName evidence="5">Helix-turn-helix domain-containing protein</fullName>
    </submittedName>
</protein>
<dbReference type="InterPro" id="IPR020449">
    <property type="entry name" value="Tscrpt_reg_AraC-type_HTH"/>
</dbReference>
<accession>A0A6M1RKD2</accession>
<dbReference type="PANTHER" id="PTHR43280:SF28">
    <property type="entry name" value="HTH-TYPE TRANSCRIPTIONAL ACTIVATOR RHAS"/>
    <property type="match status" value="1"/>
</dbReference>
<keyword evidence="2" id="KW-0238">DNA-binding</keyword>
<dbReference type="Gene3D" id="1.10.10.60">
    <property type="entry name" value="Homeodomain-like"/>
    <property type="match status" value="2"/>
</dbReference>
<dbReference type="Proteomes" id="UP000477311">
    <property type="component" value="Unassembled WGS sequence"/>
</dbReference>
<dbReference type="AlphaFoldDB" id="A0A6M1RKD2"/>
<keyword evidence="1" id="KW-0805">Transcription regulation</keyword>
<evidence type="ECO:0000256" key="3">
    <source>
        <dbReference type="ARBA" id="ARBA00023163"/>
    </source>
</evidence>